<dbReference type="AlphaFoldDB" id="A0A4S4LFY5"/>
<dbReference type="PANTHER" id="PTHR13847">
    <property type="entry name" value="SARCOSINE DEHYDROGENASE-RELATED"/>
    <property type="match status" value="1"/>
</dbReference>
<sequence length="893" mass="98600">MTALLQEGKPYTLRCLLGSLDMPGIILPPFPDDIPTHPLLVVDFALIKAGNTQEIDKLWEAATGLGFWYLKNHGADREVEQMFEMGEETMDLPLEEKLKYTQGAQGNENAVGTFGYKAAGEYITDEKGSPDTVEYITIAKDDALKYPEVVHSTYPSTVNARMESTIKPFVLKALEVNNTIIATFENKLSLPAGALLKCHSLEEPSGSEGRTIKSSLRRDSTKDRIALGAHTDFGSLSFLHNRLGGLQVLPPGREGWQYVRPLPGHAICNIGDTLTLLSGGILHSNLHRVMPPPGAQAGLPRWSVVFFSRPGQSVRVRALADESEVIKDALDKMSTEERARYEPEATAGEWFARRVKYLRTKNMKGPENWQASRVKVLRMTIKQVVELSDTYERLQKRVEADPGLPVPNPSVPFWHDVLSPIASHDLKTLPEYVDVVIIGSGITGASAGHTFFRKGGHELTVLMLEARDACSGATGRNGGHVKPPLYHDYLDLKKKFGAEQAAKLIRFRQMHIHELISTATEEDILEESQCREVDSLDVYLTRETFEEGKTQLQVWKEDMPEEAKDFVWVEGEEAIERFRLSSEVVGVIYNSAGAVHPYRFVTGILAGLLSKYPDRFYLSTNTPCTEILPSSNSNDLYTVVTPRGNVRTAHVVHATNAWCSHLLPPLRGKIFCMRANMTAQRPGAALSLSSLNGARSWAFYDNHIGYDYLTQLPGSERELMFGGGLGAVGEDGLDDIGSSDDSQLSRGIMEYLAGALPLLFGGKNWGSEADEDGDARWSQGRVKAMWSGIVSVSADHNPWVGRLPPKLTGRPTPIISALQKSANNTKLASPGEWIAAGYNGEGMAHAFLASRALALQILDRAPDAQAWFPECLDVNEKRWEEAHAEDLIEELLK</sequence>
<dbReference type="PROSITE" id="PS51471">
    <property type="entry name" value="FE2OG_OXY"/>
    <property type="match status" value="1"/>
</dbReference>
<dbReference type="Proteomes" id="UP000308199">
    <property type="component" value="Unassembled WGS sequence"/>
</dbReference>
<feature type="domain" description="Fe2OG dioxygenase" evidence="1">
    <location>
        <begin position="206"/>
        <end position="310"/>
    </location>
</feature>
<dbReference type="InterPro" id="IPR044861">
    <property type="entry name" value="IPNS-like_FE2OG_OXY"/>
</dbReference>
<protein>
    <recommendedName>
        <fullName evidence="1">Fe2OG dioxygenase domain-containing protein</fullName>
    </recommendedName>
</protein>
<keyword evidence="3" id="KW-1185">Reference proteome</keyword>
<dbReference type="SUPFAM" id="SSF51905">
    <property type="entry name" value="FAD/NAD(P)-binding domain"/>
    <property type="match status" value="1"/>
</dbReference>
<evidence type="ECO:0000313" key="2">
    <source>
        <dbReference type="EMBL" id="THH10585.1"/>
    </source>
</evidence>
<comment type="caution">
    <text evidence="2">The sequence shown here is derived from an EMBL/GenBank/DDBJ whole genome shotgun (WGS) entry which is preliminary data.</text>
</comment>
<dbReference type="Gene3D" id="3.50.50.60">
    <property type="entry name" value="FAD/NAD(P)-binding domain"/>
    <property type="match status" value="1"/>
</dbReference>
<evidence type="ECO:0000313" key="3">
    <source>
        <dbReference type="Proteomes" id="UP000308199"/>
    </source>
</evidence>
<dbReference type="Gene3D" id="3.30.9.10">
    <property type="entry name" value="D-Amino Acid Oxidase, subunit A, domain 2"/>
    <property type="match status" value="1"/>
</dbReference>
<proteinExistence type="predicted"/>
<reference evidence="2 3" key="1">
    <citation type="submission" date="2019-02" db="EMBL/GenBank/DDBJ databases">
        <title>Genome sequencing of the rare red list fungi Phellinidium pouzarii.</title>
        <authorList>
            <person name="Buettner E."/>
            <person name="Kellner H."/>
        </authorList>
    </citation>
    <scope>NUCLEOTIDE SEQUENCE [LARGE SCALE GENOMIC DNA]</scope>
    <source>
        <strain evidence="2 3">DSM 108285</strain>
    </source>
</reference>
<dbReference type="InterPro" id="IPR005123">
    <property type="entry name" value="Oxoglu/Fe-dep_dioxygenase_dom"/>
</dbReference>
<dbReference type="Gene3D" id="2.60.120.330">
    <property type="entry name" value="B-lactam Antibiotic, Isopenicillin N Synthase, Chain"/>
    <property type="match status" value="1"/>
</dbReference>
<dbReference type="OrthoDB" id="429143at2759"/>
<dbReference type="Pfam" id="PF14226">
    <property type="entry name" value="DIOX_N"/>
    <property type="match status" value="1"/>
</dbReference>
<organism evidence="2 3">
    <name type="scientific">Phellinidium pouzarii</name>
    <dbReference type="NCBI Taxonomy" id="167371"/>
    <lineage>
        <taxon>Eukaryota</taxon>
        <taxon>Fungi</taxon>
        <taxon>Dikarya</taxon>
        <taxon>Basidiomycota</taxon>
        <taxon>Agaricomycotina</taxon>
        <taxon>Agaricomycetes</taxon>
        <taxon>Hymenochaetales</taxon>
        <taxon>Hymenochaetaceae</taxon>
        <taxon>Phellinidium</taxon>
    </lineage>
</organism>
<name>A0A4S4LFY5_9AGAM</name>
<dbReference type="PANTHER" id="PTHR13847:SF213">
    <property type="entry name" value="DEPENDENT OXIDOREDUCTASE, PUTATIVE-RELATED"/>
    <property type="match status" value="1"/>
</dbReference>
<dbReference type="SUPFAM" id="SSF51197">
    <property type="entry name" value="Clavaminate synthase-like"/>
    <property type="match status" value="1"/>
</dbReference>
<accession>A0A4S4LFY5</accession>
<dbReference type="InterPro" id="IPR036188">
    <property type="entry name" value="FAD/NAD-bd_sf"/>
</dbReference>
<dbReference type="Pfam" id="PF03171">
    <property type="entry name" value="2OG-FeII_Oxy"/>
    <property type="match status" value="1"/>
</dbReference>
<dbReference type="EMBL" id="SGPK01000032">
    <property type="protein sequence ID" value="THH10585.1"/>
    <property type="molecule type" value="Genomic_DNA"/>
</dbReference>
<dbReference type="InterPro" id="IPR006076">
    <property type="entry name" value="FAD-dep_OxRdtase"/>
</dbReference>
<dbReference type="InterPro" id="IPR027443">
    <property type="entry name" value="IPNS-like_sf"/>
</dbReference>
<dbReference type="GO" id="GO:0005737">
    <property type="term" value="C:cytoplasm"/>
    <property type="evidence" value="ECO:0007669"/>
    <property type="project" value="TreeGrafter"/>
</dbReference>
<dbReference type="InterPro" id="IPR026992">
    <property type="entry name" value="DIOX_N"/>
</dbReference>
<dbReference type="Pfam" id="PF01266">
    <property type="entry name" value="DAO"/>
    <property type="match status" value="1"/>
</dbReference>
<evidence type="ECO:0000259" key="1">
    <source>
        <dbReference type="PROSITE" id="PS51471"/>
    </source>
</evidence>
<gene>
    <name evidence="2" type="ORF">EW145_g1235</name>
</gene>